<keyword evidence="4 6" id="KW-0804">Transcription</keyword>
<proteinExistence type="inferred from homology"/>
<dbReference type="PANTHER" id="PTHR34824">
    <property type="entry name" value="HEAT-INDUCIBLE TRANSCRIPTION REPRESSOR HRCA"/>
    <property type="match status" value="1"/>
</dbReference>
<evidence type="ECO:0000313" key="8">
    <source>
        <dbReference type="EMBL" id="SKA19668.1"/>
    </source>
</evidence>
<evidence type="ECO:0000259" key="7">
    <source>
        <dbReference type="Pfam" id="PF01628"/>
    </source>
</evidence>
<comment type="similarity">
    <text evidence="6">Belongs to the HrcA family.</text>
</comment>
<dbReference type="SUPFAM" id="SSF46785">
    <property type="entry name" value="Winged helix' DNA-binding domain"/>
    <property type="match status" value="1"/>
</dbReference>
<dbReference type="InterPro" id="IPR029016">
    <property type="entry name" value="GAF-like_dom_sf"/>
</dbReference>
<gene>
    <name evidence="6" type="primary">hrcA</name>
    <name evidence="8" type="ORF">SAMN02745885_02278</name>
</gene>
<keyword evidence="9" id="KW-1185">Reference proteome</keyword>
<evidence type="ECO:0000313" key="9">
    <source>
        <dbReference type="Proteomes" id="UP000189933"/>
    </source>
</evidence>
<keyword evidence="3 6" id="KW-0346">Stress response</keyword>
<dbReference type="Gene3D" id="3.30.390.60">
    <property type="entry name" value="Heat-inducible transcription repressor hrca homolog, domain 3"/>
    <property type="match status" value="1"/>
</dbReference>
<feature type="domain" description="Heat-inducible transcription repressor HrcA C-terminal" evidence="7">
    <location>
        <begin position="106"/>
        <end position="323"/>
    </location>
</feature>
<dbReference type="InterPro" id="IPR036390">
    <property type="entry name" value="WH_DNA-bd_sf"/>
</dbReference>
<organism evidence="8 9">
    <name type="scientific">Carboxydocella sporoproducens DSM 16521</name>
    <dbReference type="NCBI Taxonomy" id="1121270"/>
    <lineage>
        <taxon>Bacteria</taxon>
        <taxon>Bacillati</taxon>
        <taxon>Bacillota</taxon>
        <taxon>Clostridia</taxon>
        <taxon>Eubacteriales</taxon>
        <taxon>Clostridiales Family XVI. Incertae Sedis</taxon>
        <taxon>Carboxydocella</taxon>
    </lineage>
</organism>
<sequence>MQLDERKKRILLAIIQDYIATAEPVGSRTIAKKYELGVSPATIRNEMADLEEMGYIEQPHTSAGRIPSDLGYRYYVDFLMEKYRLADEDREYIRQGFETRRMEVAQVIQRTGQLLSQMTNYTTIVLGPQLGKTGIKHVQLVPVEPGKALLVMVSLSGLVQNRLIEIPENLSAEDLWQISQVLNAKLHGKTIADIRRTLLQEIYSELARQRAVAELVLDLLSQEELLSGEEKVYLAGILNILNQPEFRNIEKIKTLLSLLEQEEQLRHLVQPEDEGLLVRIGAENPIQVMRDCSMVTATYTVDGQVVGAIGVLGPTRMEYARVMALVEYITENLSQMLTDFYRRT</sequence>
<dbReference type="GO" id="GO:0003677">
    <property type="term" value="F:DNA binding"/>
    <property type="evidence" value="ECO:0007669"/>
    <property type="project" value="InterPro"/>
</dbReference>
<dbReference type="NCBIfam" id="TIGR00331">
    <property type="entry name" value="hrcA"/>
    <property type="match status" value="1"/>
</dbReference>
<evidence type="ECO:0000256" key="3">
    <source>
        <dbReference type="ARBA" id="ARBA00023016"/>
    </source>
</evidence>
<dbReference type="EMBL" id="FUXM01000036">
    <property type="protein sequence ID" value="SKA19668.1"/>
    <property type="molecule type" value="Genomic_DNA"/>
</dbReference>
<dbReference type="InterPro" id="IPR021153">
    <property type="entry name" value="HrcA_C"/>
</dbReference>
<dbReference type="Proteomes" id="UP000189933">
    <property type="component" value="Unassembled WGS sequence"/>
</dbReference>
<dbReference type="InterPro" id="IPR036388">
    <property type="entry name" value="WH-like_DNA-bd_sf"/>
</dbReference>
<evidence type="ECO:0000256" key="2">
    <source>
        <dbReference type="ARBA" id="ARBA00023015"/>
    </source>
</evidence>
<keyword evidence="1 6" id="KW-0678">Repressor</keyword>
<reference evidence="9" key="1">
    <citation type="submission" date="2017-02" db="EMBL/GenBank/DDBJ databases">
        <authorList>
            <person name="Varghese N."/>
            <person name="Submissions S."/>
        </authorList>
    </citation>
    <scope>NUCLEOTIDE SEQUENCE [LARGE SCALE GENOMIC DNA]</scope>
    <source>
        <strain evidence="9">DSM 16521</strain>
    </source>
</reference>
<evidence type="ECO:0000256" key="1">
    <source>
        <dbReference type="ARBA" id="ARBA00022491"/>
    </source>
</evidence>
<accession>A0A1T4RVA0</accession>
<dbReference type="AlphaFoldDB" id="A0A1T4RVA0"/>
<dbReference type="SUPFAM" id="SSF55781">
    <property type="entry name" value="GAF domain-like"/>
    <property type="match status" value="1"/>
</dbReference>
<evidence type="ECO:0000256" key="4">
    <source>
        <dbReference type="ARBA" id="ARBA00023163"/>
    </source>
</evidence>
<dbReference type="InterPro" id="IPR023120">
    <property type="entry name" value="WHTH_transcript_rep_HrcA_IDD"/>
</dbReference>
<keyword evidence="2 6" id="KW-0805">Transcription regulation</keyword>
<dbReference type="Pfam" id="PF01628">
    <property type="entry name" value="HrcA"/>
    <property type="match status" value="1"/>
</dbReference>
<dbReference type="Gene3D" id="1.10.10.10">
    <property type="entry name" value="Winged helix-like DNA-binding domain superfamily/Winged helix DNA-binding domain"/>
    <property type="match status" value="1"/>
</dbReference>
<protein>
    <recommendedName>
        <fullName evidence="6">Heat-inducible transcription repressor HrcA</fullName>
    </recommendedName>
</protein>
<comment type="function">
    <text evidence="5 6">Negative regulator of class I heat shock genes (grpE-dnaK-dnaJ and groELS operons). Prevents heat-shock induction of these operons.</text>
</comment>
<evidence type="ECO:0000256" key="5">
    <source>
        <dbReference type="ARBA" id="ARBA00055319"/>
    </source>
</evidence>
<dbReference type="Gene3D" id="3.30.450.40">
    <property type="match status" value="1"/>
</dbReference>
<dbReference type="InterPro" id="IPR002571">
    <property type="entry name" value="HrcA"/>
</dbReference>
<evidence type="ECO:0000256" key="6">
    <source>
        <dbReference type="HAMAP-Rule" id="MF_00081"/>
    </source>
</evidence>
<dbReference type="HAMAP" id="MF_00081">
    <property type="entry name" value="HrcA"/>
    <property type="match status" value="1"/>
</dbReference>
<dbReference type="PIRSF" id="PIRSF005485">
    <property type="entry name" value="HrcA"/>
    <property type="match status" value="1"/>
</dbReference>
<dbReference type="RefSeq" id="WP_078666282.1">
    <property type="nucleotide sequence ID" value="NZ_FUXM01000036.1"/>
</dbReference>
<name>A0A1T4RVA0_9FIRM</name>
<dbReference type="GO" id="GO:0045892">
    <property type="term" value="P:negative regulation of DNA-templated transcription"/>
    <property type="evidence" value="ECO:0007669"/>
    <property type="project" value="UniProtKB-UniRule"/>
</dbReference>
<dbReference type="PANTHER" id="PTHR34824:SF1">
    <property type="entry name" value="HEAT-INDUCIBLE TRANSCRIPTION REPRESSOR HRCA"/>
    <property type="match status" value="1"/>
</dbReference>
<dbReference type="FunFam" id="1.10.10.10:FF:000049">
    <property type="entry name" value="Heat-inducible transcription repressor HrcA"/>
    <property type="match status" value="1"/>
</dbReference>
<dbReference type="OrthoDB" id="9783139at2"/>